<gene>
    <name evidence="9" type="ORF">SAMN06265379_102410</name>
</gene>
<dbReference type="Gene3D" id="1.20.1250.20">
    <property type="entry name" value="MFS general substrate transporter like domains"/>
    <property type="match status" value="2"/>
</dbReference>
<evidence type="ECO:0000313" key="10">
    <source>
        <dbReference type="Proteomes" id="UP000319040"/>
    </source>
</evidence>
<feature type="transmembrane region" description="Helical" evidence="7">
    <location>
        <begin position="45"/>
        <end position="64"/>
    </location>
</feature>
<dbReference type="RefSeq" id="WP_142532695.1">
    <property type="nucleotide sequence ID" value="NZ_FXTB01000002.1"/>
</dbReference>
<reference evidence="9 10" key="1">
    <citation type="submission" date="2017-05" db="EMBL/GenBank/DDBJ databases">
        <authorList>
            <person name="Varghese N."/>
            <person name="Submissions S."/>
        </authorList>
    </citation>
    <scope>NUCLEOTIDE SEQUENCE [LARGE SCALE GENOMIC DNA]</scope>
    <source>
        <strain evidence="9 10">DSM 27040</strain>
    </source>
</reference>
<feature type="transmembrane region" description="Helical" evidence="7">
    <location>
        <begin position="307"/>
        <end position="324"/>
    </location>
</feature>
<feature type="transmembrane region" description="Helical" evidence="7">
    <location>
        <begin position="105"/>
        <end position="129"/>
    </location>
</feature>
<keyword evidence="4 7" id="KW-1133">Transmembrane helix</keyword>
<dbReference type="InterPro" id="IPR011701">
    <property type="entry name" value="MFS"/>
</dbReference>
<evidence type="ECO:0000256" key="3">
    <source>
        <dbReference type="ARBA" id="ARBA00022692"/>
    </source>
</evidence>
<dbReference type="PANTHER" id="PTHR23515">
    <property type="entry name" value="HIGH-AFFINITY NITRATE TRANSPORTER 2.3"/>
    <property type="match status" value="1"/>
</dbReference>
<feature type="transmembrane region" description="Helical" evidence="7">
    <location>
        <begin position="275"/>
        <end position="295"/>
    </location>
</feature>
<dbReference type="GO" id="GO:0015112">
    <property type="term" value="F:nitrate transmembrane transporter activity"/>
    <property type="evidence" value="ECO:0007669"/>
    <property type="project" value="InterPro"/>
</dbReference>
<feature type="transmembrane region" description="Helical" evidence="7">
    <location>
        <begin position="172"/>
        <end position="198"/>
    </location>
</feature>
<dbReference type="PROSITE" id="PS50850">
    <property type="entry name" value="MFS"/>
    <property type="match status" value="1"/>
</dbReference>
<dbReference type="AlphaFoldDB" id="A0A521C5T0"/>
<keyword evidence="10" id="KW-1185">Reference proteome</keyword>
<accession>A0A521C5T0</accession>
<feature type="domain" description="Major facilitator superfamily (MFS) profile" evidence="8">
    <location>
        <begin position="10"/>
        <end position="421"/>
    </location>
</feature>
<evidence type="ECO:0000313" key="9">
    <source>
        <dbReference type="EMBL" id="SMO54806.1"/>
    </source>
</evidence>
<evidence type="ECO:0000256" key="4">
    <source>
        <dbReference type="ARBA" id="ARBA00022989"/>
    </source>
</evidence>
<evidence type="ECO:0000256" key="1">
    <source>
        <dbReference type="ARBA" id="ARBA00004141"/>
    </source>
</evidence>
<keyword evidence="5" id="KW-0534">Nitrate assimilation</keyword>
<dbReference type="SUPFAM" id="SSF103473">
    <property type="entry name" value="MFS general substrate transporter"/>
    <property type="match status" value="1"/>
</dbReference>
<evidence type="ECO:0000256" key="5">
    <source>
        <dbReference type="ARBA" id="ARBA00023063"/>
    </source>
</evidence>
<keyword evidence="6 7" id="KW-0472">Membrane</keyword>
<name>A0A521C5T0_SACCC</name>
<dbReference type="Pfam" id="PF07690">
    <property type="entry name" value="MFS_1"/>
    <property type="match status" value="1"/>
</dbReference>
<dbReference type="EMBL" id="FXTB01000002">
    <property type="protein sequence ID" value="SMO54806.1"/>
    <property type="molecule type" value="Genomic_DNA"/>
</dbReference>
<evidence type="ECO:0000256" key="7">
    <source>
        <dbReference type="SAM" id="Phobius"/>
    </source>
</evidence>
<feature type="transmembrane region" description="Helical" evidence="7">
    <location>
        <begin position="330"/>
        <end position="353"/>
    </location>
</feature>
<sequence>MKIKGNSKRGLTGTTMGFFFGFAAVALYGPTAIKFKEAMDLTPLMLGLLIAIPALSGSLLRIPFGAWVDTTGGKKPFFILMLLSVIGLGGVTLLLATNYPHGLEGLYPLILVFGFLSGCGIATFSVGIGQTSYWFPRNKQGLALGTFAGIGNLAPGIFSVVLPIYLSYYGFISAYFAWFLFLLLGTLLYGLLAVDAYYFQYRRKGMSGEHAKEKAAQKGQEMFPLGGVKDSLINSAKIKNTWALVALYFTTFGGFLALTAWFPTYWGIYQEFEPIKAGLFTAIFSIFASAIRIPGGSIADKLGGEKVAMLSMVAILLASSILSFGHSITISMIAVLLLASGMGIANAAVFKLVPVYVPKAVGGAAGWIGGLGAFGGFALPPIMGAIVEGYGHIGYARGFVAFVVLAAINLFIIYLLLKNKAKADSVLKMA</sequence>
<evidence type="ECO:0000259" key="8">
    <source>
        <dbReference type="PROSITE" id="PS50850"/>
    </source>
</evidence>
<dbReference type="OrthoDB" id="9773404at2"/>
<proteinExistence type="inferred from homology"/>
<dbReference type="GO" id="GO:0042128">
    <property type="term" value="P:nitrate assimilation"/>
    <property type="evidence" value="ECO:0007669"/>
    <property type="project" value="UniProtKB-KW"/>
</dbReference>
<feature type="transmembrane region" description="Helical" evidence="7">
    <location>
        <begin position="242"/>
        <end position="263"/>
    </location>
</feature>
<feature type="transmembrane region" description="Helical" evidence="7">
    <location>
        <begin position="12"/>
        <end position="33"/>
    </location>
</feature>
<protein>
    <submittedName>
        <fullName evidence="9">MFS transporter, NNP family, nitrate/nitrite transporter</fullName>
    </submittedName>
</protein>
<comment type="similarity">
    <text evidence="2">Belongs to the major facilitator superfamily. Nitrate/nitrite porter (TC 2.A.1.8) family.</text>
</comment>
<evidence type="ECO:0000256" key="2">
    <source>
        <dbReference type="ARBA" id="ARBA00008432"/>
    </source>
</evidence>
<keyword evidence="3 7" id="KW-0812">Transmembrane</keyword>
<dbReference type="InterPro" id="IPR036259">
    <property type="entry name" value="MFS_trans_sf"/>
</dbReference>
<dbReference type="InterPro" id="IPR044772">
    <property type="entry name" value="NO3_transporter"/>
</dbReference>
<dbReference type="GO" id="GO:0016020">
    <property type="term" value="C:membrane"/>
    <property type="evidence" value="ECO:0007669"/>
    <property type="project" value="UniProtKB-SubCell"/>
</dbReference>
<dbReference type="Proteomes" id="UP000319040">
    <property type="component" value="Unassembled WGS sequence"/>
</dbReference>
<comment type="subcellular location">
    <subcellularLocation>
        <location evidence="1">Membrane</location>
        <topology evidence="1">Multi-pass membrane protein</topology>
    </subcellularLocation>
</comment>
<dbReference type="InterPro" id="IPR020846">
    <property type="entry name" value="MFS_dom"/>
</dbReference>
<organism evidence="9 10">
    <name type="scientific">Saccharicrinis carchari</name>
    <dbReference type="NCBI Taxonomy" id="1168039"/>
    <lineage>
        <taxon>Bacteria</taxon>
        <taxon>Pseudomonadati</taxon>
        <taxon>Bacteroidota</taxon>
        <taxon>Bacteroidia</taxon>
        <taxon>Marinilabiliales</taxon>
        <taxon>Marinilabiliaceae</taxon>
        <taxon>Saccharicrinis</taxon>
    </lineage>
</organism>
<feature type="transmembrane region" description="Helical" evidence="7">
    <location>
        <begin position="76"/>
        <end position="99"/>
    </location>
</feature>
<evidence type="ECO:0000256" key="6">
    <source>
        <dbReference type="ARBA" id="ARBA00023136"/>
    </source>
</evidence>
<feature type="transmembrane region" description="Helical" evidence="7">
    <location>
        <begin position="399"/>
        <end position="417"/>
    </location>
</feature>
<feature type="transmembrane region" description="Helical" evidence="7">
    <location>
        <begin position="141"/>
        <end position="166"/>
    </location>
</feature>
<feature type="transmembrane region" description="Helical" evidence="7">
    <location>
        <begin position="365"/>
        <end position="387"/>
    </location>
</feature>